<dbReference type="Gene3D" id="1.10.8.60">
    <property type="match status" value="1"/>
</dbReference>
<evidence type="ECO:0000256" key="1">
    <source>
        <dbReference type="ARBA" id="ARBA00022741"/>
    </source>
</evidence>
<keyword evidence="1" id="KW-0547">Nucleotide-binding</keyword>
<dbReference type="Gene3D" id="3.40.50.300">
    <property type="entry name" value="P-loop containing nucleotide triphosphate hydrolases"/>
    <property type="match status" value="1"/>
</dbReference>
<keyword evidence="2" id="KW-0067">ATP-binding</keyword>
<keyword evidence="4" id="KW-0238">DNA-binding</keyword>
<comment type="caution">
    <text evidence="7">The sequence shown here is derived from an EMBL/GenBank/DDBJ whole genome shotgun (WGS) entry which is preliminary data.</text>
</comment>
<name>A0ABT6BF36_9GAMM</name>
<evidence type="ECO:0000256" key="4">
    <source>
        <dbReference type="ARBA" id="ARBA00023125"/>
    </source>
</evidence>
<reference evidence="7 8" key="1">
    <citation type="journal article" date="2024" name="Curr. Microbiol.">
        <title>Luteibacter sahnii sp. nov., A Novel Yellow-Colored Xanthomonadin Pigment Producing Probiotic Bacterium from Healthy Rice Seed Microbiome.</title>
        <authorList>
            <person name="Jaiswal G."/>
            <person name="Rana R."/>
            <person name="Nayak P.K."/>
            <person name="Chouhan R."/>
            <person name="Gandhi S.G."/>
            <person name="Patel H.K."/>
            <person name="Patil P.B."/>
        </authorList>
    </citation>
    <scope>NUCLEOTIDE SEQUENCE [LARGE SCALE GENOMIC DNA]</scope>
    <source>
        <strain evidence="7 8">PPL201</strain>
    </source>
</reference>
<evidence type="ECO:0000256" key="2">
    <source>
        <dbReference type="ARBA" id="ARBA00022840"/>
    </source>
</evidence>
<dbReference type="CDD" id="cd00009">
    <property type="entry name" value="AAA"/>
    <property type="match status" value="1"/>
</dbReference>
<dbReference type="Gene3D" id="1.10.10.60">
    <property type="entry name" value="Homeodomain-like"/>
    <property type="match status" value="1"/>
</dbReference>
<dbReference type="InterPro" id="IPR025944">
    <property type="entry name" value="Sigma_54_int_dom_CS"/>
</dbReference>
<dbReference type="InterPro" id="IPR027417">
    <property type="entry name" value="P-loop_NTPase"/>
</dbReference>
<evidence type="ECO:0000256" key="3">
    <source>
        <dbReference type="ARBA" id="ARBA00023015"/>
    </source>
</evidence>
<evidence type="ECO:0000259" key="6">
    <source>
        <dbReference type="PROSITE" id="PS50045"/>
    </source>
</evidence>
<gene>
    <name evidence="7" type="ORF">P3W24_17315</name>
</gene>
<dbReference type="RefSeq" id="WP_320551693.1">
    <property type="nucleotide sequence ID" value="NZ_JAQLOK010000003.1"/>
</dbReference>
<dbReference type="InterPro" id="IPR025943">
    <property type="entry name" value="Sigma_54_int_dom_ATP-bd_2"/>
</dbReference>
<evidence type="ECO:0000313" key="8">
    <source>
        <dbReference type="Proteomes" id="UP001528850"/>
    </source>
</evidence>
<dbReference type="SUPFAM" id="SSF46689">
    <property type="entry name" value="Homeodomain-like"/>
    <property type="match status" value="1"/>
</dbReference>
<dbReference type="PANTHER" id="PTHR32071:SF120">
    <property type="entry name" value="TRANSCRIPTIONAL REGULATOR-RELATED"/>
    <property type="match status" value="1"/>
</dbReference>
<dbReference type="PROSITE" id="PS50045">
    <property type="entry name" value="SIGMA54_INTERACT_4"/>
    <property type="match status" value="1"/>
</dbReference>
<dbReference type="InterPro" id="IPR003593">
    <property type="entry name" value="AAA+_ATPase"/>
</dbReference>
<dbReference type="PROSITE" id="PS00676">
    <property type="entry name" value="SIGMA54_INTERACT_2"/>
    <property type="match status" value="1"/>
</dbReference>
<dbReference type="InterPro" id="IPR011006">
    <property type="entry name" value="CheY-like_superfamily"/>
</dbReference>
<dbReference type="Pfam" id="PF00158">
    <property type="entry name" value="Sigma54_activat"/>
    <property type="match status" value="1"/>
</dbReference>
<accession>A0ABT6BF36</accession>
<dbReference type="Pfam" id="PF25601">
    <property type="entry name" value="AAA_lid_14"/>
    <property type="match status" value="1"/>
</dbReference>
<dbReference type="SUPFAM" id="SSF52540">
    <property type="entry name" value="P-loop containing nucleoside triphosphate hydrolases"/>
    <property type="match status" value="1"/>
</dbReference>
<organism evidence="7 8">
    <name type="scientific">Luteibacter sahnii</name>
    <dbReference type="NCBI Taxonomy" id="3021977"/>
    <lineage>
        <taxon>Bacteria</taxon>
        <taxon>Pseudomonadati</taxon>
        <taxon>Pseudomonadota</taxon>
        <taxon>Gammaproteobacteria</taxon>
        <taxon>Lysobacterales</taxon>
        <taxon>Rhodanobacteraceae</taxon>
        <taxon>Luteibacter</taxon>
    </lineage>
</organism>
<dbReference type="InterPro" id="IPR058031">
    <property type="entry name" value="AAA_lid_NorR"/>
</dbReference>
<proteinExistence type="predicted"/>
<dbReference type="PANTHER" id="PTHR32071">
    <property type="entry name" value="TRANSCRIPTIONAL REGULATORY PROTEIN"/>
    <property type="match status" value="1"/>
</dbReference>
<evidence type="ECO:0000256" key="5">
    <source>
        <dbReference type="ARBA" id="ARBA00023163"/>
    </source>
</evidence>
<dbReference type="Proteomes" id="UP001528850">
    <property type="component" value="Unassembled WGS sequence"/>
</dbReference>
<dbReference type="InterPro" id="IPR002078">
    <property type="entry name" value="Sigma_54_int"/>
</dbReference>
<dbReference type="SMART" id="SM00382">
    <property type="entry name" value="AAA"/>
    <property type="match status" value="1"/>
</dbReference>
<dbReference type="InterPro" id="IPR002197">
    <property type="entry name" value="HTH_Fis"/>
</dbReference>
<dbReference type="SUPFAM" id="SSF52172">
    <property type="entry name" value="CheY-like"/>
    <property type="match status" value="1"/>
</dbReference>
<feature type="domain" description="Sigma-54 factor interaction" evidence="6">
    <location>
        <begin position="137"/>
        <end position="366"/>
    </location>
</feature>
<dbReference type="EMBL" id="JARJJS010000007">
    <property type="protein sequence ID" value="MDF4026737.1"/>
    <property type="molecule type" value="Genomic_DNA"/>
</dbReference>
<keyword evidence="8" id="KW-1185">Reference proteome</keyword>
<dbReference type="Pfam" id="PF02954">
    <property type="entry name" value="HTH_8"/>
    <property type="match status" value="1"/>
</dbReference>
<dbReference type="PROSITE" id="PS00688">
    <property type="entry name" value="SIGMA54_INTERACT_3"/>
    <property type="match status" value="1"/>
</dbReference>
<keyword evidence="5" id="KW-0804">Transcription</keyword>
<evidence type="ECO:0000313" key="7">
    <source>
        <dbReference type="EMBL" id="MDF4026737.1"/>
    </source>
</evidence>
<dbReference type="InterPro" id="IPR009057">
    <property type="entry name" value="Homeodomain-like_sf"/>
</dbReference>
<protein>
    <submittedName>
        <fullName evidence="7">Sigma-54 dependent transcriptional regulator</fullName>
    </submittedName>
</protein>
<keyword evidence="3" id="KW-0805">Transcription regulation</keyword>
<sequence>MSRGETAGRCVVWVGRPSVEEHFGLIRAGWRTVVADPSRDAGDPPPCGQRAIAVLDLRQDTEPAARMLFELKAQHPDLPWIGLTGVRASADDVALKRLLSQAFHVIEGQAPLGALRQALRRATGCTTDVEADPPSLLTGNSPAIRTLSQNLRKFAPVELPLLITGETGTGKEMAARALHQLSPRRDKPFAAINCGALPASLVQSELFGHERGAFTGATARRIGHFESADGGTVFLDEIGDLPLDAQTNLLRVLQEGTVERIGSCQSIRVDVRVLAATHVDLEKAVAQGRFREDLFYRLNVLRLRMPPLRERTGDVELLAQHFLDAFRESYGTRARAFSSAARRAMNAFPWPGNVRELMNRVQRAAVIADDALITPDDLELNADTHGADRDSLGSARTSAEREAIMDCLRASAFNISECARRLRVSRVTVYRLCKKHQLAIDQLR</sequence>